<evidence type="ECO:0000256" key="2">
    <source>
        <dbReference type="ARBA" id="ARBA00022723"/>
    </source>
</evidence>
<keyword evidence="1" id="KW-0645">Protease</keyword>
<keyword evidence="3" id="KW-0378">Hydrolase</keyword>
<dbReference type="Pfam" id="PF14464">
    <property type="entry name" value="Prok-JAB"/>
    <property type="match status" value="1"/>
</dbReference>
<keyword evidence="2" id="KW-0479">Metal-binding</keyword>
<dbReference type="AlphaFoldDB" id="A0A370KZ67"/>
<dbReference type="InterPro" id="IPR028090">
    <property type="entry name" value="JAB_dom_prok"/>
</dbReference>
<dbReference type="OrthoDB" id="7848394at2"/>
<keyword evidence="5" id="KW-0482">Metalloprotease</keyword>
<dbReference type="SUPFAM" id="SSF102712">
    <property type="entry name" value="JAB1/MPN domain"/>
    <property type="match status" value="1"/>
</dbReference>
<keyword evidence="4" id="KW-0862">Zinc</keyword>
<evidence type="ECO:0000256" key="1">
    <source>
        <dbReference type="ARBA" id="ARBA00022670"/>
    </source>
</evidence>
<sequence>MVTISLPSNQRARLRKCLRRAGRREIGGILMGEQVAPDHFRIVDFSVDDKTGTAAHFVRSPEHHAEALEGFFCRTGSDFKRFNYLGEWHSHPSFPVRPSQEDISSMQSLVNGERDIDFSALMIVRLRCFFLVEAAAYMFVRRAAPGQVSLTS</sequence>
<dbReference type="RefSeq" id="WP_114832099.1">
    <property type="nucleotide sequence ID" value="NZ_QQTO01000027.1"/>
</dbReference>
<comment type="caution">
    <text evidence="7">The sequence shown here is derived from an EMBL/GenBank/DDBJ whole genome shotgun (WGS) entry which is preliminary data.</text>
</comment>
<evidence type="ECO:0000256" key="3">
    <source>
        <dbReference type="ARBA" id="ARBA00022801"/>
    </source>
</evidence>
<protein>
    <recommendedName>
        <fullName evidence="6">JAB domain-containing protein</fullName>
    </recommendedName>
</protein>
<dbReference type="GO" id="GO:0008237">
    <property type="term" value="F:metallopeptidase activity"/>
    <property type="evidence" value="ECO:0007669"/>
    <property type="project" value="UniProtKB-KW"/>
</dbReference>
<organism evidence="7 8">
    <name type="scientific">Bosea caraganae</name>
    <dbReference type="NCBI Taxonomy" id="2763117"/>
    <lineage>
        <taxon>Bacteria</taxon>
        <taxon>Pseudomonadati</taxon>
        <taxon>Pseudomonadota</taxon>
        <taxon>Alphaproteobacteria</taxon>
        <taxon>Hyphomicrobiales</taxon>
        <taxon>Boseaceae</taxon>
        <taxon>Bosea</taxon>
    </lineage>
</organism>
<dbReference type="GO" id="GO:0046872">
    <property type="term" value="F:metal ion binding"/>
    <property type="evidence" value="ECO:0007669"/>
    <property type="project" value="UniProtKB-KW"/>
</dbReference>
<reference evidence="8" key="1">
    <citation type="submission" date="2018-07" db="EMBL/GenBank/DDBJ databases">
        <authorList>
            <person name="Safronova V.I."/>
            <person name="Chirak E.R."/>
            <person name="Sazanova A.L."/>
        </authorList>
    </citation>
    <scope>NUCLEOTIDE SEQUENCE [LARGE SCALE GENOMIC DNA]</scope>
    <source>
        <strain evidence="8">RCAM04685</strain>
    </source>
</reference>
<dbReference type="GO" id="GO:0006508">
    <property type="term" value="P:proteolysis"/>
    <property type="evidence" value="ECO:0007669"/>
    <property type="project" value="UniProtKB-KW"/>
</dbReference>
<dbReference type="Proteomes" id="UP000255207">
    <property type="component" value="Unassembled WGS sequence"/>
</dbReference>
<evidence type="ECO:0000313" key="8">
    <source>
        <dbReference type="Proteomes" id="UP000255207"/>
    </source>
</evidence>
<proteinExistence type="predicted"/>
<evidence type="ECO:0000256" key="4">
    <source>
        <dbReference type="ARBA" id="ARBA00022833"/>
    </source>
</evidence>
<dbReference type="EMBL" id="QQTP01000020">
    <property type="protein sequence ID" value="RDJ20293.1"/>
    <property type="molecule type" value="Genomic_DNA"/>
</dbReference>
<keyword evidence="8" id="KW-1185">Reference proteome</keyword>
<name>A0A370KZ67_9HYPH</name>
<gene>
    <name evidence="7" type="ORF">DWE98_25355</name>
</gene>
<evidence type="ECO:0000259" key="6">
    <source>
        <dbReference type="Pfam" id="PF14464"/>
    </source>
</evidence>
<accession>A0A370KZ67</accession>
<evidence type="ECO:0000313" key="7">
    <source>
        <dbReference type="EMBL" id="RDJ20293.1"/>
    </source>
</evidence>
<evidence type="ECO:0000256" key="5">
    <source>
        <dbReference type="ARBA" id="ARBA00023049"/>
    </source>
</evidence>
<dbReference type="Gene3D" id="3.40.140.10">
    <property type="entry name" value="Cytidine Deaminase, domain 2"/>
    <property type="match status" value="1"/>
</dbReference>
<feature type="domain" description="JAB" evidence="6">
    <location>
        <begin position="11"/>
        <end position="123"/>
    </location>
</feature>